<feature type="non-terminal residue" evidence="1">
    <location>
        <position position="1"/>
    </location>
</feature>
<dbReference type="AlphaFoldDB" id="A0A061RNI9"/>
<accession>A0A061RNI9</accession>
<reference evidence="1" key="1">
    <citation type="submission" date="2014-05" db="EMBL/GenBank/DDBJ databases">
        <title>The transcriptome of the halophilic microalga Tetraselmis sp. GSL018 isolated from the Great Salt Lake, Utah.</title>
        <authorList>
            <person name="Jinkerson R.E."/>
            <person name="D'Adamo S."/>
            <person name="Posewitz M.C."/>
        </authorList>
    </citation>
    <scope>NUCLEOTIDE SEQUENCE</scope>
    <source>
        <strain evidence="1">GSL018</strain>
    </source>
</reference>
<dbReference type="EMBL" id="GBEZ01013944">
    <property type="protein sequence ID" value="JAC72091.1"/>
    <property type="molecule type" value="Transcribed_RNA"/>
</dbReference>
<organism evidence="1">
    <name type="scientific">Tetraselmis sp. GSL018</name>
    <dbReference type="NCBI Taxonomy" id="582737"/>
    <lineage>
        <taxon>Eukaryota</taxon>
        <taxon>Viridiplantae</taxon>
        <taxon>Chlorophyta</taxon>
        <taxon>core chlorophytes</taxon>
        <taxon>Chlorodendrophyceae</taxon>
        <taxon>Chlorodendrales</taxon>
        <taxon>Chlorodendraceae</taxon>
        <taxon>Tetraselmis</taxon>
    </lineage>
</organism>
<dbReference type="InterPro" id="IPR001539">
    <property type="entry name" value="Peptidase_U32"/>
</dbReference>
<name>A0A061RNI9_9CHLO</name>
<sequence>GRAPVPLPDDPPAVRVLCRTQQQVAAALEIPWLDEICLDFLEVHGLQESVREVQASGKMAVVATPRILKPEEERLSTFYLKLGADALLVRSTGMLQALVEQAGGAGAWVDSLGARIPHLFGDFSLNAANVLTADAFLSRSLCRLAPTHDLNAAQVADVARSLGDRNRMVEVIIHQHLPIFHMEHCVFCRFLTSGNSYRDCGHPCERNTVHLRDGQGRDHLVLADMGCRNTVFNAQAQSGVHYMDMLMSAGIKQFRVELVDEPAELVRPMLEGYRAVLEHKRSAEDLWQWLQGMTDANGNAHGTTRGSLEVFKERSARKMKPTAASLR</sequence>
<protein>
    <submittedName>
        <fullName evidence="1">Peptidase u32</fullName>
    </submittedName>
</protein>
<evidence type="ECO:0000313" key="1">
    <source>
        <dbReference type="EMBL" id="JAC72091.1"/>
    </source>
</evidence>
<dbReference type="Pfam" id="PF01136">
    <property type="entry name" value="Peptidase_U32"/>
    <property type="match status" value="1"/>
</dbReference>
<gene>
    <name evidence="1" type="ORF">TSPGSL018_501</name>
</gene>
<proteinExistence type="predicted"/>